<dbReference type="Proteomes" id="UP000628448">
    <property type="component" value="Unassembled WGS sequence"/>
</dbReference>
<sequence>MKKMAAILLLCLYVFGATDAYQLLKLPKFVQHYVEHRHENPNLSLADFIQIHYQDQLVIDADFQQDMQLPFKTHNSDCCVAMSIATIVPAPIEVKINAPEQVTVVHILFNDDVPLLHAAPSVFQPPKVA</sequence>
<dbReference type="AlphaFoldDB" id="A0A931GW81"/>
<gene>
    <name evidence="1" type="ORF">I5907_13845</name>
</gene>
<name>A0A931GW81_9BACT</name>
<comment type="caution">
    <text evidence="1">The sequence shown here is derived from an EMBL/GenBank/DDBJ whole genome shotgun (WGS) entry which is preliminary data.</text>
</comment>
<dbReference type="RefSeq" id="WP_196991408.1">
    <property type="nucleotide sequence ID" value="NZ_JADWYR010000002.1"/>
</dbReference>
<accession>A0A931GW81</accession>
<dbReference type="EMBL" id="JADWYR010000002">
    <property type="protein sequence ID" value="MBG9377320.1"/>
    <property type="molecule type" value="Genomic_DNA"/>
</dbReference>
<keyword evidence="2" id="KW-1185">Reference proteome</keyword>
<protein>
    <submittedName>
        <fullName evidence="1">Uncharacterized protein</fullName>
    </submittedName>
</protein>
<proteinExistence type="predicted"/>
<evidence type="ECO:0000313" key="2">
    <source>
        <dbReference type="Proteomes" id="UP000628448"/>
    </source>
</evidence>
<reference evidence="1" key="1">
    <citation type="submission" date="2020-11" db="EMBL/GenBank/DDBJ databases">
        <title>Bacterial whole genome sequence for Panacibacter sp. DH6.</title>
        <authorList>
            <person name="Le V."/>
            <person name="Ko S."/>
            <person name="Ahn C.-Y."/>
            <person name="Oh H.-M."/>
        </authorList>
    </citation>
    <scope>NUCLEOTIDE SEQUENCE</scope>
    <source>
        <strain evidence="1">DH6</strain>
    </source>
</reference>
<organism evidence="1 2">
    <name type="scientific">Panacibacter microcysteis</name>
    <dbReference type="NCBI Taxonomy" id="2793269"/>
    <lineage>
        <taxon>Bacteria</taxon>
        <taxon>Pseudomonadati</taxon>
        <taxon>Bacteroidota</taxon>
        <taxon>Chitinophagia</taxon>
        <taxon>Chitinophagales</taxon>
        <taxon>Chitinophagaceae</taxon>
        <taxon>Panacibacter</taxon>
    </lineage>
</organism>
<evidence type="ECO:0000313" key="1">
    <source>
        <dbReference type="EMBL" id="MBG9377320.1"/>
    </source>
</evidence>